<dbReference type="Proteomes" id="UP000223968">
    <property type="component" value="Unassembled WGS sequence"/>
</dbReference>
<accession>A0A2B7W6F9</accession>
<keyword evidence="2" id="KW-1185">Reference proteome</keyword>
<evidence type="ECO:0000313" key="1">
    <source>
        <dbReference type="EMBL" id="PGG95093.1"/>
    </source>
</evidence>
<sequence>MQIDYAIMGGAATCLMVSDPARLTEDVDMVIHVDHRMIAAERLTTELLTKYPFKFAPVDQFGHTIPGYRLALPGGASRMPVDGTVNINGRPVKMFGPEWIPREKILAQHERQGGLKEATDIRDVANLIPFAVAGKPELNFSNDQS</sequence>
<organism evidence="1 2">
    <name type="scientific">Helicocarpus griseus UAMH5409</name>
    <dbReference type="NCBI Taxonomy" id="1447875"/>
    <lineage>
        <taxon>Eukaryota</taxon>
        <taxon>Fungi</taxon>
        <taxon>Dikarya</taxon>
        <taxon>Ascomycota</taxon>
        <taxon>Pezizomycotina</taxon>
        <taxon>Eurotiomycetes</taxon>
        <taxon>Eurotiomycetidae</taxon>
        <taxon>Onygenales</taxon>
        <taxon>Ajellomycetaceae</taxon>
        <taxon>Helicocarpus</taxon>
    </lineage>
</organism>
<evidence type="ECO:0000313" key="2">
    <source>
        <dbReference type="Proteomes" id="UP000223968"/>
    </source>
</evidence>
<protein>
    <submittedName>
        <fullName evidence="1">Uncharacterized protein</fullName>
    </submittedName>
</protein>
<dbReference type="AlphaFoldDB" id="A0A2B7W6F9"/>
<proteinExistence type="predicted"/>
<name>A0A2B7W6F9_9EURO</name>
<dbReference type="EMBL" id="PDNB01000411">
    <property type="protein sequence ID" value="PGG95093.1"/>
    <property type="molecule type" value="Genomic_DNA"/>
</dbReference>
<comment type="caution">
    <text evidence="1">The sequence shown here is derived from an EMBL/GenBank/DDBJ whole genome shotgun (WGS) entry which is preliminary data.</text>
</comment>
<gene>
    <name evidence="1" type="ORF">AJ79_10267</name>
</gene>
<dbReference type="OrthoDB" id="4179877at2759"/>
<reference evidence="1 2" key="1">
    <citation type="submission" date="2017-10" db="EMBL/GenBank/DDBJ databases">
        <title>Comparative genomics in systemic dimorphic fungi from Ajellomycetaceae.</title>
        <authorList>
            <person name="Munoz J.F."/>
            <person name="Mcewen J.G."/>
            <person name="Clay O.K."/>
            <person name="Cuomo C.A."/>
        </authorList>
    </citation>
    <scope>NUCLEOTIDE SEQUENCE [LARGE SCALE GENOMIC DNA]</scope>
    <source>
        <strain evidence="1 2">UAMH5409</strain>
    </source>
</reference>